<protein>
    <recommendedName>
        <fullName evidence="4">Pre-mRNA splicing factor</fullName>
    </recommendedName>
</protein>
<feature type="transmembrane region" description="Helical" evidence="1">
    <location>
        <begin position="157"/>
        <end position="183"/>
    </location>
</feature>
<dbReference type="Proteomes" id="UP001338125">
    <property type="component" value="Unassembled WGS sequence"/>
</dbReference>
<feature type="transmembrane region" description="Helical" evidence="1">
    <location>
        <begin position="86"/>
        <end position="107"/>
    </location>
</feature>
<feature type="transmembrane region" description="Helical" evidence="1">
    <location>
        <begin position="119"/>
        <end position="142"/>
    </location>
</feature>
<keyword evidence="3" id="KW-1185">Reference proteome</keyword>
<keyword evidence="1" id="KW-0472">Membrane</keyword>
<evidence type="ECO:0000313" key="2">
    <source>
        <dbReference type="EMBL" id="KAK5987521.1"/>
    </source>
</evidence>
<reference evidence="2 3" key="1">
    <citation type="submission" date="2024-01" db="EMBL/GenBank/DDBJ databases">
        <title>Complete genome of Cladobotryum mycophilum ATHUM6906.</title>
        <authorList>
            <person name="Christinaki A.C."/>
            <person name="Myridakis A.I."/>
            <person name="Kouvelis V.N."/>
        </authorList>
    </citation>
    <scope>NUCLEOTIDE SEQUENCE [LARGE SCALE GENOMIC DNA]</scope>
    <source>
        <strain evidence="2 3">ATHUM6906</strain>
    </source>
</reference>
<organism evidence="2 3">
    <name type="scientific">Cladobotryum mycophilum</name>
    <dbReference type="NCBI Taxonomy" id="491253"/>
    <lineage>
        <taxon>Eukaryota</taxon>
        <taxon>Fungi</taxon>
        <taxon>Dikarya</taxon>
        <taxon>Ascomycota</taxon>
        <taxon>Pezizomycotina</taxon>
        <taxon>Sordariomycetes</taxon>
        <taxon>Hypocreomycetidae</taxon>
        <taxon>Hypocreales</taxon>
        <taxon>Hypocreaceae</taxon>
        <taxon>Cladobotryum</taxon>
    </lineage>
</organism>
<dbReference type="EMBL" id="JAVFKD010000016">
    <property type="protein sequence ID" value="KAK5987521.1"/>
    <property type="molecule type" value="Genomic_DNA"/>
</dbReference>
<dbReference type="Gene3D" id="1.20.140.150">
    <property type="match status" value="1"/>
</dbReference>
<feature type="transmembrane region" description="Helical" evidence="1">
    <location>
        <begin position="5"/>
        <end position="25"/>
    </location>
</feature>
<comment type="caution">
    <text evidence="2">The sequence shown here is derived from an EMBL/GenBank/DDBJ whole genome shotgun (WGS) entry which is preliminary data.</text>
</comment>
<evidence type="ECO:0000256" key="1">
    <source>
        <dbReference type="SAM" id="Phobius"/>
    </source>
</evidence>
<accession>A0ABR0S5U0</accession>
<evidence type="ECO:0000313" key="3">
    <source>
        <dbReference type="Proteomes" id="UP001338125"/>
    </source>
</evidence>
<keyword evidence="1" id="KW-0812">Transmembrane</keyword>
<sequence>MTRVYIYSAALVAFVAATVMILVAITEPNWVSYSVTTPQGHTFEKHIGLARSCSTLGDPECRSYPYKELCQDGGRYFCSMWRTVSFIASFAVILCLVNLITFALILGGGKYKRETGWPFIGAMLTMIATLQFIIISIVAYLYDNDDQFTIPGWKLDVSWYLSTVSGAICLITAAGLAASAYLLPREDGYYFLEDPLDA</sequence>
<proteinExistence type="predicted"/>
<evidence type="ECO:0008006" key="4">
    <source>
        <dbReference type="Google" id="ProtNLM"/>
    </source>
</evidence>
<gene>
    <name evidence="2" type="ORF">PT974_11652</name>
</gene>
<name>A0ABR0S5U0_9HYPO</name>
<keyword evidence="1" id="KW-1133">Transmembrane helix</keyword>